<dbReference type="Pfam" id="PF02949">
    <property type="entry name" value="7tm_6"/>
    <property type="match status" value="1"/>
</dbReference>
<proteinExistence type="predicted"/>
<evidence type="ECO:0000256" key="7">
    <source>
        <dbReference type="ARBA" id="ARBA00023136"/>
    </source>
</evidence>
<comment type="caution">
    <text evidence="11">The sequence shown here is derived from an EMBL/GenBank/DDBJ whole genome shotgun (WGS) entry which is preliminary data.</text>
</comment>
<keyword evidence="12" id="KW-1185">Reference proteome</keyword>
<dbReference type="GO" id="GO:0004984">
    <property type="term" value="F:olfactory receptor activity"/>
    <property type="evidence" value="ECO:0007669"/>
    <property type="project" value="InterPro"/>
</dbReference>
<dbReference type="EMBL" id="JADYXP020000017">
    <property type="protein sequence ID" value="KAL0107171.1"/>
    <property type="molecule type" value="Genomic_DNA"/>
</dbReference>
<feature type="transmembrane region" description="Helical" evidence="10">
    <location>
        <begin position="151"/>
        <end position="179"/>
    </location>
</feature>
<reference evidence="11 12" key="1">
    <citation type="submission" date="2023-03" db="EMBL/GenBank/DDBJ databases">
        <title>High recombination rates correlate with genetic variation in Cardiocondyla obscurior ants.</title>
        <authorList>
            <person name="Errbii M."/>
        </authorList>
    </citation>
    <scope>NUCLEOTIDE SEQUENCE [LARGE SCALE GENOMIC DNA]</scope>
    <source>
        <strain evidence="11">Alpha-2009</strain>
        <tissue evidence="11">Whole body</tissue>
    </source>
</reference>
<keyword evidence="7 10" id="KW-0472">Membrane</keyword>
<dbReference type="GO" id="GO:0007165">
    <property type="term" value="P:signal transduction"/>
    <property type="evidence" value="ECO:0007669"/>
    <property type="project" value="UniProtKB-KW"/>
</dbReference>
<protein>
    <submittedName>
        <fullName evidence="11">Uncharacterized protein</fullName>
    </submittedName>
</protein>
<sequence>MDINDYVFINKKVLKFVGLYPTSVVRYIICCMCMIAIVIPQGMQIYENWQDMSIVLETSSVLFTILLALLKSLVWISNRKKMDPFIEYMLTDYWNVMTYISNKHAHVYEILPIIDIIIAENKDIIGLNSTKHFPFLALYPDSYYNFPMYEIVYLSQMVATSLCGLVILGTDTLIATALFHTCGHFKVLQKKIKNINTNFDVSIHFQKPFIYYKLKYTVGIMLVHTY</sequence>
<dbReference type="Proteomes" id="UP001430953">
    <property type="component" value="Unassembled WGS sequence"/>
</dbReference>
<evidence type="ECO:0000313" key="12">
    <source>
        <dbReference type="Proteomes" id="UP001430953"/>
    </source>
</evidence>
<evidence type="ECO:0000256" key="4">
    <source>
        <dbReference type="ARBA" id="ARBA00022692"/>
    </source>
</evidence>
<dbReference type="GO" id="GO:0005886">
    <property type="term" value="C:plasma membrane"/>
    <property type="evidence" value="ECO:0007669"/>
    <property type="project" value="UniProtKB-SubCell"/>
</dbReference>
<feature type="transmembrane region" description="Helical" evidence="10">
    <location>
        <begin position="54"/>
        <end position="76"/>
    </location>
</feature>
<keyword evidence="2" id="KW-1003">Cell membrane</keyword>
<evidence type="ECO:0000256" key="9">
    <source>
        <dbReference type="ARBA" id="ARBA00023224"/>
    </source>
</evidence>
<gene>
    <name evidence="11" type="ORF">PUN28_015591</name>
</gene>
<dbReference type="InterPro" id="IPR004117">
    <property type="entry name" value="7tm6_olfct_rcpt"/>
</dbReference>
<feature type="transmembrane region" description="Helical" evidence="10">
    <location>
        <begin position="24"/>
        <end position="42"/>
    </location>
</feature>
<evidence type="ECO:0000313" key="11">
    <source>
        <dbReference type="EMBL" id="KAL0107171.1"/>
    </source>
</evidence>
<dbReference type="PANTHER" id="PTHR21137:SF35">
    <property type="entry name" value="ODORANT RECEPTOR 19A-RELATED"/>
    <property type="match status" value="1"/>
</dbReference>
<dbReference type="GO" id="GO:0005549">
    <property type="term" value="F:odorant binding"/>
    <property type="evidence" value="ECO:0007669"/>
    <property type="project" value="InterPro"/>
</dbReference>
<dbReference type="PANTHER" id="PTHR21137">
    <property type="entry name" value="ODORANT RECEPTOR"/>
    <property type="match status" value="1"/>
</dbReference>
<evidence type="ECO:0000256" key="5">
    <source>
        <dbReference type="ARBA" id="ARBA00022725"/>
    </source>
</evidence>
<evidence type="ECO:0000256" key="1">
    <source>
        <dbReference type="ARBA" id="ARBA00004651"/>
    </source>
</evidence>
<evidence type="ECO:0000256" key="8">
    <source>
        <dbReference type="ARBA" id="ARBA00023170"/>
    </source>
</evidence>
<keyword evidence="5" id="KW-0552">Olfaction</keyword>
<keyword evidence="6 10" id="KW-1133">Transmembrane helix</keyword>
<keyword evidence="3" id="KW-0716">Sensory transduction</keyword>
<keyword evidence="8" id="KW-0675">Receptor</keyword>
<evidence type="ECO:0000256" key="6">
    <source>
        <dbReference type="ARBA" id="ARBA00022989"/>
    </source>
</evidence>
<accession>A0AAW2EXQ6</accession>
<comment type="subcellular location">
    <subcellularLocation>
        <location evidence="1">Cell membrane</location>
        <topology evidence="1">Multi-pass membrane protein</topology>
    </subcellularLocation>
</comment>
<dbReference type="AlphaFoldDB" id="A0AAW2EXQ6"/>
<evidence type="ECO:0000256" key="2">
    <source>
        <dbReference type="ARBA" id="ARBA00022475"/>
    </source>
</evidence>
<name>A0AAW2EXQ6_9HYME</name>
<organism evidence="11 12">
    <name type="scientific">Cardiocondyla obscurior</name>
    <dbReference type="NCBI Taxonomy" id="286306"/>
    <lineage>
        <taxon>Eukaryota</taxon>
        <taxon>Metazoa</taxon>
        <taxon>Ecdysozoa</taxon>
        <taxon>Arthropoda</taxon>
        <taxon>Hexapoda</taxon>
        <taxon>Insecta</taxon>
        <taxon>Pterygota</taxon>
        <taxon>Neoptera</taxon>
        <taxon>Endopterygota</taxon>
        <taxon>Hymenoptera</taxon>
        <taxon>Apocrita</taxon>
        <taxon>Aculeata</taxon>
        <taxon>Formicoidea</taxon>
        <taxon>Formicidae</taxon>
        <taxon>Myrmicinae</taxon>
        <taxon>Cardiocondyla</taxon>
    </lineage>
</organism>
<evidence type="ECO:0000256" key="3">
    <source>
        <dbReference type="ARBA" id="ARBA00022606"/>
    </source>
</evidence>
<keyword evidence="4 10" id="KW-0812">Transmembrane</keyword>
<evidence type="ECO:0000256" key="10">
    <source>
        <dbReference type="SAM" id="Phobius"/>
    </source>
</evidence>
<keyword evidence="9" id="KW-0807">Transducer</keyword>